<keyword evidence="2" id="KW-0812">Transmembrane</keyword>
<evidence type="ECO:0000256" key="1">
    <source>
        <dbReference type="SAM" id="MobiDB-lite"/>
    </source>
</evidence>
<protein>
    <submittedName>
        <fullName evidence="3">Uncharacterized protein</fullName>
    </submittedName>
</protein>
<dbReference type="Proteomes" id="UP000779574">
    <property type="component" value="Unassembled WGS sequence"/>
</dbReference>
<dbReference type="AlphaFoldDB" id="A0A9P8JG04"/>
<feature type="transmembrane region" description="Helical" evidence="2">
    <location>
        <begin position="29"/>
        <end position="48"/>
    </location>
</feature>
<feature type="non-terminal residue" evidence="3">
    <location>
        <position position="170"/>
    </location>
</feature>
<organism evidence="3 4">
    <name type="scientific">Aureobasidium melanogenum</name>
    <name type="common">Aureobasidium pullulans var. melanogenum</name>
    <dbReference type="NCBI Taxonomy" id="46634"/>
    <lineage>
        <taxon>Eukaryota</taxon>
        <taxon>Fungi</taxon>
        <taxon>Dikarya</taxon>
        <taxon>Ascomycota</taxon>
        <taxon>Pezizomycotina</taxon>
        <taxon>Dothideomycetes</taxon>
        <taxon>Dothideomycetidae</taxon>
        <taxon>Dothideales</taxon>
        <taxon>Saccotheciaceae</taxon>
        <taxon>Aureobasidium</taxon>
    </lineage>
</organism>
<keyword evidence="2" id="KW-1133">Transmembrane helix</keyword>
<evidence type="ECO:0000313" key="3">
    <source>
        <dbReference type="EMBL" id="KAG9701306.1"/>
    </source>
</evidence>
<accession>A0A9P8JG04</accession>
<feature type="region of interest" description="Disordered" evidence="1">
    <location>
        <begin position="1"/>
        <end position="20"/>
    </location>
</feature>
<gene>
    <name evidence="3" type="ORF">KCU76_g4</name>
</gene>
<evidence type="ECO:0000313" key="4">
    <source>
        <dbReference type="Proteomes" id="UP000779574"/>
    </source>
</evidence>
<sequence>MRNKKRMQMPIQKTSSHASKHISRSASSFLASGNLSAIAIIGITTVAFPRPLRSLLDLLRAKGTIPTVDIGILVLGQRGRDGHLWLLWLMAGFAVIGRGDAVLVDGVVVSAVVATLDTALLSFCCCIVELAFGFVTTLALSVFGDWYGRRVVELELAGLLVDLEVFVLEQ</sequence>
<keyword evidence="2" id="KW-0472">Membrane</keyword>
<reference evidence="3" key="1">
    <citation type="journal article" date="2021" name="J Fungi (Basel)">
        <title>Virulence traits and population genomics of the black yeast Aureobasidium melanogenum.</title>
        <authorList>
            <person name="Cernosa A."/>
            <person name="Sun X."/>
            <person name="Gostincar C."/>
            <person name="Fang C."/>
            <person name="Gunde-Cimerman N."/>
            <person name="Song Z."/>
        </authorList>
    </citation>
    <scope>NUCLEOTIDE SEQUENCE</scope>
    <source>
        <strain evidence="3">EXF-9911</strain>
    </source>
</reference>
<feature type="transmembrane region" description="Helical" evidence="2">
    <location>
        <begin position="85"/>
        <end position="113"/>
    </location>
</feature>
<evidence type="ECO:0000256" key="2">
    <source>
        <dbReference type="SAM" id="Phobius"/>
    </source>
</evidence>
<comment type="caution">
    <text evidence="3">The sequence shown here is derived from an EMBL/GenBank/DDBJ whole genome shotgun (WGS) entry which is preliminary data.</text>
</comment>
<feature type="transmembrane region" description="Helical" evidence="2">
    <location>
        <begin position="120"/>
        <end position="143"/>
    </location>
</feature>
<reference evidence="3" key="2">
    <citation type="submission" date="2021-08" db="EMBL/GenBank/DDBJ databases">
        <authorList>
            <person name="Gostincar C."/>
            <person name="Sun X."/>
            <person name="Song Z."/>
            <person name="Gunde-Cimerman N."/>
        </authorList>
    </citation>
    <scope>NUCLEOTIDE SEQUENCE</scope>
    <source>
        <strain evidence="3">EXF-9911</strain>
    </source>
</reference>
<proteinExistence type="predicted"/>
<name>A0A9P8JG04_AURME</name>
<dbReference type="EMBL" id="JAHFXF010000001">
    <property type="protein sequence ID" value="KAG9701306.1"/>
    <property type="molecule type" value="Genomic_DNA"/>
</dbReference>